<protein>
    <submittedName>
        <fullName evidence="1">Putative transposase</fullName>
    </submittedName>
</protein>
<accession>A0A1I0TBX0</accession>
<evidence type="ECO:0000313" key="2">
    <source>
        <dbReference type="Proteomes" id="UP000182312"/>
    </source>
</evidence>
<dbReference type="Proteomes" id="UP000182312">
    <property type="component" value="Unassembled WGS sequence"/>
</dbReference>
<dbReference type="AlphaFoldDB" id="A0A1I0TBX0"/>
<dbReference type="EMBL" id="FOJO01000006">
    <property type="protein sequence ID" value="SFA49304.1"/>
    <property type="molecule type" value="Genomic_DNA"/>
</dbReference>
<evidence type="ECO:0000313" key="1">
    <source>
        <dbReference type="EMBL" id="SFA49304.1"/>
    </source>
</evidence>
<gene>
    <name evidence="1" type="ORF">SAMN04487972_106171</name>
</gene>
<proteinExistence type="predicted"/>
<sequence length="44" mass="5150">MTAWAYRISGDLKQLEDENGKVKRLVADLTLDKTMLQDALRKKW</sequence>
<organism evidence="1 2">
    <name type="scientific">Paracoccus halophilus</name>
    <dbReference type="NCBI Taxonomy" id="376733"/>
    <lineage>
        <taxon>Bacteria</taxon>
        <taxon>Pseudomonadati</taxon>
        <taxon>Pseudomonadota</taxon>
        <taxon>Alphaproteobacteria</taxon>
        <taxon>Rhodobacterales</taxon>
        <taxon>Paracoccaceae</taxon>
        <taxon>Paracoccus</taxon>
    </lineage>
</organism>
<name>A0A1I0TBX0_9RHOB</name>
<reference evidence="1 2" key="1">
    <citation type="submission" date="2016-10" db="EMBL/GenBank/DDBJ databases">
        <authorList>
            <person name="de Groot N.N."/>
        </authorList>
    </citation>
    <scope>NUCLEOTIDE SEQUENCE [LARGE SCALE GENOMIC DNA]</scope>
    <source>
        <strain evidence="1 2">CGMCC 1.6117</strain>
    </source>
</reference>